<keyword evidence="2" id="KW-1185">Reference proteome</keyword>
<dbReference type="Proteomes" id="UP000805193">
    <property type="component" value="Unassembled WGS sequence"/>
</dbReference>
<gene>
    <name evidence="1" type="ORF">HPB47_003074</name>
</gene>
<evidence type="ECO:0000313" key="2">
    <source>
        <dbReference type="Proteomes" id="UP000805193"/>
    </source>
</evidence>
<organism evidence="1 2">
    <name type="scientific">Ixodes persulcatus</name>
    <name type="common">Taiga tick</name>
    <dbReference type="NCBI Taxonomy" id="34615"/>
    <lineage>
        <taxon>Eukaryota</taxon>
        <taxon>Metazoa</taxon>
        <taxon>Ecdysozoa</taxon>
        <taxon>Arthropoda</taxon>
        <taxon>Chelicerata</taxon>
        <taxon>Arachnida</taxon>
        <taxon>Acari</taxon>
        <taxon>Parasitiformes</taxon>
        <taxon>Ixodida</taxon>
        <taxon>Ixodoidea</taxon>
        <taxon>Ixodidae</taxon>
        <taxon>Ixodinae</taxon>
        <taxon>Ixodes</taxon>
    </lineage>
</organism>
<protein>
    <submittedName>
        <fullName evidence="1">Uncharacterized protein</fullName>
    </submittedName>
</protein>
<comment type="caution">
    <text evidence="1">The sequence shown here is derived from an EMBL/GenBank/DDBJ whole genome shotgun (WGS) entry which is preliminary data.</text>
</comment>
<proteinExistence type="predicted"/>
<name>A0AC60PJF4_IXOPE</name>
<sequence length="147" mass="15954">MSCRASLGGLRCSQGFRSRPGSYRRCLSSVSAVTRPLASSRLSRGPLSSGLASWESISKSPHLLGVPRVGVLPPYGQLLLSGFSRRDPASNWLSLQQFNLPLSPIPRSRRHQHAETPGLPMGPSRLPECLDPHLQAVTGLRSWTSDT</sequence>
<reference evidence="1 2" key="1">
    <citation type="journal article" date="2020" name="Cell">
        <title>Large-Scale Comparative Analyses of Tick Genomes Elucidate Their Genetic Diversity and Vector Capacities.</title>
        <authorList>
            <consortium name="Tick Genome and Microbiome Consortium (TIGMIC)"/>
            <person name="Jia N."/>
            <person name="Wang J."/>
            <person name="Shi W."/>
            <person name="Du L."/>
            <person name="Sun Y."/>
            <person name="Zhan W."/>
            <person name="Jiang J.F."/>
            <person name="Wang Q."/>
            <person name="Zhang B."/>
            <person name="Ji P."/>
            <person name="Bell-Sakyi L."/>
            <person name="Cui X.M."/>
            <person name="Yuan T.T."/>
            <person name="Jiang B.G."/>
            <person name="Yang W.F."/>
            <person name="Lam T.T."/>
            <person name="Chang Q.C."/>
            <person name="Ding S.J."/>
            <person name="Wang X.J."/>
            <person name="Zhu J.G."/>
            <person name="Ruan X.D."/>
            <person name="Zhao L."/>
            <person name="Wei J.T."/>
            <person name="Ye R.Z."/>
            <person name="Que T.C."/>
            <person name="Du C.H."/>
            <person name="Zhou Y.H."/>
            <person name="Cheng J.X."/>
            <person name="Dai P.F."/>
            <person name="Guo W.B."/>
            <person name="Han X.H."/>
            <person name="Huang E.J."/>
            <person name="Li L.F."/>
            <person name="Wei W."/>
            <person name="Gao Y.C."/>
            <person name="Liu J.Z."/>
            <person name="Shao H.Z."/>
            <person name="Wang X."/>
            <person name="Wang C.C."/>
            <person name="Yang T.C."/>
            <person name="Huo Q.B."/>
            <person name="Li W."/>
            <person name="Chen H.Y."/>
            <person name="Chen S.E."/>
            <person name="Zhou L.G."/>
            <person name="Ni X.B."/>
            <person name="Tian J.H."/>
            <person name="Sheng Y."/>
            <person name="Liu T."/>
            <person name="Pan Y.S."/>
            <person name="Xia L.Y."/>
            <person name="Li J."/>
            <person name="Zhao F."/>
            <person name="Cao W.C."/>
        </authorList>
    </citation>
    <scope>NUCLEOTIDE SEQUENCE [LARGE SCALE GENOMIC DNA]</scope>
    <source>
        <strain evidence="1">Iper-2018</strain>
    </source>
</reference>
<accession>A0AC60PJF4</accession>
<evidence type="ECO:0000313" key="1">
    <source>
        <dbReference type="EMBL" id="KAG0421027.1"/>
    </source>
</evidence>
<dbReference type="EMBL" id="JABSTQ010010434">
    <property type="protein sequence ID" value="KAG0421027.1"/>
    <property type="molecule type" value="Genomic_DNA"/>
</dbReference>